<sequence>MGLLARKLEENDIITVTLNMFLEVANLVQAPRTINTNFVFGAPFGDPGNTGLQLKVIKESLMSIKEIDEPGTIIELPYKWRQKVKLD</sequence>
<dbReference type="Proteomes" id="UP000190625">
    <property type="component" value="Unassembled WGS sequence"/>
</dbReference>
<reference evidence="2" key="1">
    <citation type="submission" date="2017-02" db="EMBL/GenBank/DDBJ databases">
        <authorList>
            <person name="Varghese N."/>
            <person name="Submissions S."/>
        </authorList>
    </citation>
    <scope>NUCLEOTIDE SEQUENCE [LARGE SCALE GENOMIC DNA]</scope>
    <source>
        <strain evidence="2">ATCC BAA-73</strain>
    </source>
</reference>
<evidence type="ECO:0000313" key="2">
    <source>
        <dbReference type="Proteomes" id="UP000190625"/>
    </source>
</evidence>
<gene>
    <name evidence="1" type="ORF">SAMN02745118_01965</name>
</gene>
<accession>A0A1T4NWX8</accession>
<evidence type="ECO:0000313" key="1">
    <source>
        <dbReference type="EMBL" id="SJZ83715.1"/>
    </source>
</evidence>
<proteinExistence type="predicted"/>
<keyword evidence="2" id="KW-1185">Reference proteome</keyword>
<dbReference type="AlphaFoldDB" id="A0A1T4NWX8"/>
<dbReference type="STRING" id="142842.SAMN02745118_01965"/>
<name>A0A1T4NWX8_9FIRM</name>
<protein>
    <submittedName>
        <fullName evidence="1">Uncharacterized protein</fullName>
    </submittedName>
</protein>
<dbReference type="EMBL" id="FUWM01000016">
    <property type="protein sequence ID" value="SJZ83715.1"/>
    <property type="molecule type" value="Genomic_DNA"/>
</dbReference>
<organism evidence="1 2">
    <name type="scientific">Selenihalanaerobacter shriftii</name>
    <dbReference type="NCBI Taxonomy" id="142842"/>
    <lineage>
        <taxon>Bacteria</taxon>
        <taxon>Bacillati</taxon>
        <taxon>Bacillota</taxon>
        <taxon>Clostridia</taxon>
        <taxon>Halanaerobiales</taxon>
        <taxon>Halobacteroidaceae</taxon>
        <taxon>Selenihalanaerobacter</taxon>
    </lineage>
</organism>